<dbReference type="AlphaFoldDB" id="A0A2A9NU01"/>
<dbReference type="InterPro" id="IPR019197">
    <property type="entry name" value="Biotin-prot_ligase_N"/>
</dbReference>
<dbReference type="InterPro" id="IPR004408">
    <property type="entry name" value="Biotin_CoA_COase_ligase"/>
</dbReference>
<comment type="similarity">
    <text evidence="1">Belongs to the biotin--protein ligase family.</text>
</comment>
<proteinExistence type="inferred from homology"/>
<organism evidence="4 5">
    <name type="scientific">Amanita thiersii Skay4041</name>
    <dbReference type="NCBI Taxonomy" id="703135"/>
    <lineage>
        <taxon>Eukaryota</taxon>
        <taxon>Fungi</taxon>
        <taxon>Dikarya</taxon>
        <taxon>Basidiomycota</taxon>
        <taxon>Agaricomycotina</taxon>
        <taxon>Agaricomycetes</taxon>
        <taxon>Agaricomycetidae</taxon>
        <taxon>Agaricales</taxon>
        <taxon>Pluteineae</taxon>
        <taxon>Amanitaceae</taxon>
        <taxon>Amanita</taxon>
    </lineage>
</organism>
<dbReference type="STRING" id="703135.A0A2A9NU01"/>
<dbReference type="NCBIfam" id="TIGR00121">
    <property type="entry name" value="birA_ligase"/>
    <property type="match status" value="1"/>
</dbReference>
<protein>
    <recommendedName>
        <fullName evidence="3">BPL/LPL catalytic domain-containing protein</fullName>
    </recommendedName>
</protein>
<dbReference type="Gene3D" id="3.30.930.10">
    <property type="entry name" value="Bira Bifunctional Protein, Domain 2"/>
    <property type="match status" value="1"/>
</dbReference>
<dbReference type="OrthoDB" id="10250105at2759"/>
<dbReference type="InterPro" id="IPR004143">
    <property type="entry name" value="BPL_LPL_catalytic"/>
</dbReference>
<name>A0A2A9NU01_9AGAR</name>
<dbReference type="Pfam" id="PF03099">
    <property type="entry name" value="BPL_LplA_LipB"/>
    <property type="match status" value="1"/>
</dbReference>
<evidence type="ECO:0000256" key="2">
    <source>
        <dbReference type="ARBA" id="ARBA00022598"/>
    </source>
</evidence>
<gene>
    <name evidence="4" type="ORF">AMATHDRAFT_59594</name>
</gene>
<evidence type="ECO:0000313" key="5">
    <source>
        <dbReference type="Proteomes" id="UP000242287"/>
    </source>
</evidence>
<dbReference type="Pfam" id="PF09825">
    <property type="entry name" value="BPL_N"/>
    <property type="match status" value="1"/>
</dbReference>
<dbReference type="PANTHER" id="PTHR12835:SF5">
    <property type="entry name" value="BIOTIN--PROTEIN LIGASE"/>
    <property type="match status" value="1"/>
</dbReference>
<evidence type="ECO:0000259" key="3">
    <source>
        <dbReference type="PROSITE" id="PS51733"/>
    </source>
</evidence>
<feature type="domain" description="BPL/LPL catalytic" evidence="3">
    <location>
        <begin position="362"/>
        <end position="562"/>
    </location>
</feature>
<dbReference type="PROSITE" id="PS51733">
    <property type="entry name" value="BPL_LPL_CATALYTIC"/>
    <property type="match status" value="1"/>
</dbReference>
<evidence type="ECO:0000256" key="1">
    <source>
        <dbReference type="ARBA" id="ARBA00009934"/>
    </source>
</evidence>
<dbReference type="SUPFAM" id="SSF55681">
    <property type="entry name" value="Class II aaRS and biotin synthetases"/>
    <property type="match status" value="1"/>
</dbReference>
<keyword evidence="2" id="KW-0436">Ligase</keyword>
<dbReference type="GO" id="GO:0005737">
    <property type="term" value="C:cytoplasm"/>
    <property type="evidence" value="ECO:0007669"/>
    <property type="project" value="TreeGrafter"/>
</dbReference>
<dbReference type="CDD" id="cd16442">
    <property type="entry name" value="BPL"/>
    <property type="match status" value="1"/>
</dbReference>
<dbReference type="GO" id="GO:0004077">
    <property type="term" value="F:biotin--[biotin carboxyl-carrier protein] ligase activity"/>
    <property type="evidence" value="ECO:0007669"/>
    <property type="project" value="InterPro"/>
</dbReference>
<keyword evidence="5" id="KW-1185">Reference proteome</keyword>
<dbReference type="InterPro" id="IPR045864">
    <property type="entry name" value="aa-tRNA-synth_II/BPL/LPL"/>
</dbReference>
<dbReference type="EMBL" id="KZ301991">
    <property type="protein sequence ID" value="PFH51133.1"/>
    <property type="molecule type" value="Genomic_DNA"/>
</dbReference>
<sequence>MNVLVYSGPEVIQSSFNHALSSLRYLLVPHYSVQPISQNALISHPWSSSCLLLVFPRCRISVPPSANPVIQKYVDGGGAYLGLGFGARLSSAGIELGIPNIGALNTTRDLLRFFIAPANSYVYPNASGADDTTLSLIQLLSHDGLSVHGICQFGGNPLTGVDAHGSHPTVSTLATYSGESQTKVAGIKCDVGHGRIALWSASIEYPLPEALAASLAPTPEKNRDHEEMRLSLLKKTLLQLGLQVPSSDDYTALRPLPQFLTSCPTKPLIVSRILHLLAPASHSSQLVDFDDANDRFRFCPLSGSEDILLGARSHSNLPPSLEESSRKIVILCLDGKLPHPDQTPLFNLNTYYHTLAEARSKFGCIDTQESWGIGEALLYGETVTSTQTMLDKNPRLLSALPTPFLSLASYQIAGRGRGTNVWISPAGCLQFSLLLRVSLSSFPANKLVFIQYLFGLAVIEACRDDKVLGKRGKFVRLKWPNDIYAVAGDSINHTKKVGGILVNTSFSGGNVDIVIGCGLNVCNAPPITSLSQLLSDPEPNISLERTAAAIMARFETMWEVFVRERGSFEPFIELYLDRWLHSDQVVTVTTTSPPTVVRIAGITLDHGLLRTIPEGKEISSRGNGFIDLQPDGNSFDLMAGLIKSKS</sequence>
<dbReference type="Proteomes" id="UP000242287">
    <property type="component" value="Unassembled WGS sequence"/>
</dbReference>
<dbReference type="PANTHER" id="PTHR12835">
    <property type="entry name" value="BIOTIN PROTEIN LIGASE"/>
    <property type="match status" value="1"/>
</dbReference>
<evidence type="ECO:0000313" key="4">
    <source>
        <dbReference type="EMBL" id="PFH51133.1"/>
    </source>
</evidence>
<reference evidence="4 5" key="1">
    <citation type="submission" date="2014-02" db="EMBL/GenBank/DDBJ databases">
        <title>Transposable element dynamics among asymbiotic and ectomycorrhizal Amanita fungi.</title>
        <authorList>
            <consortium name="DOE Joint Genome Institute"/>
            <person name="Hess J."/>
            <person name="Skrede I."/>
            <person name="Wolfe B."/>
            <person name="LaButti K."/>
            <person name="Ohm R.A."/>
            <person name="Grigoriev I.V."/>
            <person name="Pringle A."/>
        </authorList>
    </citation>
    <scope>NUCLEOTIDE SEQUENCE [LARGE SCALE GENOMIC DNA]</scope>
    <source>
        <strain evidence="4 5">SKay4041</strain>
    </source>
</reference>
<accession>A0A2A9NU01</accession>